<reference evidence="6" key="1">
    <citation type="submission" date="2020-08" db="EMBL/GenBank/DDBJ databases">
        <title>Chromosome-level assembly of Southern catfish (Silurus meridionalis) provides insights into visual adaptation to the nocturnal and benthic lifestyles.</title>
        <authorList>
            <person name="Zhang Y."/>
            <person name="Wang D."/>
            <person name="Peng Z."/>
        </authorList>
    </citation>
    <scope>NUCLEOTIDE SEQUENCE</scope>
    <source>
        <strain evidence="6">SWU-2019-XX</strain>
        <tissue evidence="6">Muscle</tissue>
    </source>
</reference>
<keyword evidence="7" id="KW-1185">Reference proteome</keyword>
<dbReference type="SMART" id="SM01391">
    <property type="entry name" value="Filament"/>
    <property type="match status" value="1"/>
</dbReference>
<organism evidence="6 7">
    <name type="scientific">Silurus meridionalis</name>
    <name type="common">Southern catfish</name>
    <name type="synonym">Silurus soldatovi meridionalis</name>
    <dbReference type="NCBI Taxonomy" id="175797"/>
    <lineage>
        <taxon>Eukaryota</taxon>
        <taxon>Metazoa</taxon>
        <taxon>Chordata</taxon>
        <taxon>Craniata</taxon>
        <taxon>Vertebrata</taxon>
        <taxon>Euteleostomi</taxon>
        <taxon>Actinopterygii</taxon>
        <taxon>Neopterygii</taxon>
        <taxon>Teleostei</taxon>
        <taxon>Ostariophysi</taxon>
        <taxon>Siluriformes</taxon>
        <taxon>Siluridae</taxon>
        <taxon>Silurus</taxon>
    </lineage>
</organism>
<dbReference type="PANTHER" id="PTHR45616">
    <property type="entry name" value="GATA-TYPE DOMAIN-CONTAINING PROTEIN"/>
    <property type="match status" value="1"/>
</dbReference>
<dbReference type="PRINTS" id="PR01276">
    <property type="entry name" value="TYPE2KERATIN"/>
</dbReference>
<dbReference type="GO" id="GO:0005615">
    <property type="term" value="C:extracellular space"/>
    <property type="evidence" value="ECO:0007669"/>
    <property type="project" value="TreeGrafter"/>
</dbReference>
<feature type="coiled-coil region" evidence="4">
    <location>
        <begin position="83"/>
        <end position="152"/>
    </location>
</feature>
<proteinExistence type="inferred from homology"/>
<dbReference type="PANTHER" id="PTHR45616:SF9">
    <property type="entry name" value="KERATIN, TYPE II CYTOSKELETAL 8-RELATED"/>
    <property type="match status" value="1"/>
</dbReference>
<sequence length="425" mass="48653">MSSWKRINTVRKVPNFSSRSLGSQAGSERTISRLGNSYFGFGNHAGPGSSIKAVVVDERLLEPLHLELGANVHAIKVQEKEQIKSLNDRFASFIDKVRHLEQQNKMLETKLQLLQSGPKTDPDFESMFRTYILKLQSQLNTLENHKELLNAELRSVHLLVEGNKYKYEEEINKRYSAENDFVCLKKDADNGYLAKARLETELSVVLRELDFIKALYAQEVWELKEQLKNTSVVVELDNSRQLDMKNVVKELKSQYDEVSARSRQEAEALYKKKIELVASQVEQHSSELKGSKSEIAKLKRLITNLQADIMAVKVQCKSVDKQITEAEHCGKEAVFDAKKQLKKLEEALHIKKQDMTRQVLEYQKLLNIKLALDIEIATYKKLLEGEEKRIGPESVTRFLTVPNTSQQEPVKTITCTSIFVKMIKT</sequence>
<dbReference type="Gene3D" id="1.20.5.500">
    <property type="entry name" value="Single helix bin"/>
    <property type="match status" value="1"/>
</dbReference>
<dbReference type="AlphaFoldDB" id="A0A8T0ARD4"/>
<protein>
    <recommendedName>
        <fullName evidence="5">IF rod domain-containing protein</fullName>
    </recommendedName>
</protein>
<dbReference type="InterPro" id="IPR018039">
    <property type="entry name" value="IF_conserved"/>
</dbReference>
<gene>
    <name evidence="6" type="ORF">HF521_007377</name>
</gene>
<dbReference type="GO" id="GO:0031424">
    <property type="term" value="P:keratinization"/>
    <property type="evidence" value="ECO:0007669"/>
    <property type="project" value="TreeGrafter"/>
</dbReference>
<evidence type="ECO:0000313" key="6">
    <source>
        <dbReference type="EMBL" id="KAF7695654.1"/>
    </source>
</evidence>
<dbReference type="SUPFAM" id="SSF64593">
    <property type="entry name" value="Intermediate filament protein, coiled coil region"/>
    <property type="match status" value="2"/>
</dbReference>
<dbReference type="Gene3D" id="1.20.5.170">
    <property type="match status" value="1"/>
</dbReference>
<keyword evidence="2 4" id="KW-0175">Coiled coil</keyword>
<evidence type="ECO:0000256" key="1">
    <source>
        <dbReference type="ARBA" id="ARBA00022754"/>
    </source>
</evidence>
<feature type="domain" description="IF rod" evidence="5">
    <location>
        <begin position="79"/>
        <end position="390"/>
    </location>
</feature>
<dbReference type="GO" id="GO:0045095">
    <property type="term" value="C:keratin filament"/>
    <property type="evidence" value="ECO:0007669"/>
    <property type="project" value="InterPro"/>
</dbReference>
<dbReference type="InterPro" id="IPR003054">
    <property type="entry name" value="Keratin_II"/>
</dbReference>
<feature type="coiled-coil region" evidence="4">
    <location>
        <begin position="281"/>
        <end position="354"/>
    </location>
</feature>
<dbReference type="FunFam" id="1.20.5.1160:FF:000001">
    <property type="entry name" value="Keratin type II"/>
    <property type="match status" value="1"/>
</dbReference>
<evidence type="ECO:0000256" key="2">
    <source>
        <dbReference type="ARBA" id="ARBA00023054"/>
    </source>
</evidence>
<comment type="similarity">
    <text evidence="3">Belongs to the intermediate filament family.</text>
</comment>
<dbReference type="Proteomes" id="UP000606274">
    <property type="component" value="Unassembled WGS sequence"/>
</dbReference>
<evidence type="ECO:0000259" key="5">
    <source>
        <dbReference type="PROSITE" id="PS51842"/>
    </source>
</evidence>
<evidence type="ECO:0000256" key="3">
    <source>
        <dbReference type="RuleBase" id="RU000685"/>
    </source>
</evidence>
<name>A0A8T0ARD4_SILME</name>
<dbReference type="PROSITE" id="PS51842">
    <property type="entry name" value="IF_ROD_2"/>
    <property type="match status" value="1"/>
</dbReference>
<dbReference type="PROSITE" id="PS00226">
    <property type="entry name" value="IF_ROD_1"/>
    <property type="match status" value="1"/>
</dbReference>
<dbReference type="InterPro" id="IPR039008">
    <property type="entry name" value="IF_rod_dom"/>
</dbReference>
<evidence type="ECO:0000256" key="4">
    <source>
        <dbReference type="SAM" id="Coils"/>
    </source>
</evidence>
<evidence type="ECO:0000313" key="7">
    <source>
        <dbReference type="Proteomes" id="UP000606274"/>
    </source>
</evidence>
<dbReference type="OrthoDB" id="2441647at2759"/>
<dbReference type="EMBL" id="JABFDY010000017">
    <property type="protein sequence ID" value="KAF7695654.1"/>
    <property type="molecule type" value="Genomic_DNA"/>
</dbReference>
<dbReference type="Gene3D" id="1.20.5.1160">
    <property type="entry name" value="Vasodilator-stimulated phosphoprotein"/>
    <property type="match status" value="1"/>
</dbReference>
<keyword evidence="1 3" id="KW-0403">Intermediate filament</keyword>
<accession>A0A8T0ARD4</accession>
<comment type="caution">
    <text evidence="6">The sequence shown here is derived from an EMBL/GenBank/DDBJ whole genome shotgun (WGS) entry which is preliminary data.</text>
</comment>
<dbReference type="GO" id="GO:0030280">
    <property type="term" value="F:structural constituent of skin epidermis"/>
    <property type="evidence" value="ECO:0007669"/>
    <property type="project" value="TreeGrafter"/>
</dbReference>
<dbReference type="Pfam" id="PF00038">
    <property type="entry name" value="Filament"/>
    <property type="match status" value="1"/>
</dbReference>
<dbReference type="GO" id="GO:0045109">
    <property type="term" value="P:intermediate filament organization"/>
    <property type="evidence" value="ECO:0007669"/>
    <property type="project" value="TreeGrafter"/>
</dbReference>